<keyword evidence="2 3" id="KW-0040">ANK repeat</keyword>
<dbReference type="InParanoid" id="E0VCS9"/>
<dbReference type="EnsemblMetazoa" id="PHUM097030-RA">
    <property type="protein sequence ID" value="PHUM097030-PA"/>
    <property type="gene ID" value="PHUM097030"/>
</dbReference>
<feature type="repeat" description="ANK" evidence="3">
    <location>
        <begin position="192"/>
        <end position="224"/>
    </location>
</feature>
<feature type="region of interest" description="Disordered" evidence="4">
    <location>
        <begin position="796"/>
        <end position="816"/>
    </location>
</feature>
<dbReference type="CTD" id="8238041"/>
<evidence type="ECO:0000256" key="4">
    <source>
        <dbReference type="SAM" id="MobiDB-lite"/>
    </source>
</evidence>
<dbReference type="PRINTS" id="PR01415">
    <property type="entry name" value="ANKYRIN"/>
</dbReference>
<proteinExistence type="predicted"/>
<protein>
    <submittedName>
        <fullName evidence="5 6">Hspc200, putative</fullName>
    </submittedName>
</protein>
<keyword evidence="1" id="KW-0677">Repeat</keyword>
<dbReference type="PANTHER" id="PTHR24174:SF1">
    <property type="entry name" value="IP14385P"/>
    <property type="match status" value="1"/>
</dbReference>
<feature type="compositionally biased region" description="Low complexity" evidence="4">
    <location>
        <begin position="379"/>
        <end position="402"/>
    </location>
</feature>
<sequence>MYYSLRRGPGANVQDTSGYSALHHAALNGHQDIVELLLTHEASTNILDAKGSSPLHLAAWAGNVDIVRLLLCHGPSVPNVNLTTKDHETALHCAAQYGHTEIVTLLLEHSCDPTIRNSREETALDLAAQYGRLETVELLVRTHPELIQPFSRSYKSGCVFPHTPLHLASRNGHKLVVEILLSSGMDVNLKTSGGTALHEAALCGKLDVVRTLLDAGVDLRLKDAKQNTVLDLLRQFPKHVTQDILTIIKKHQNVQKFDDSDSEGGSHLPMVQPNLGSPYENVKVVMTDQGRRGRHSSRNNTANSGMESSPGSSPVQNWNYYAQKKKNSSYLDFSKSVADSSVLSEDAYQRDIDQISISSATSSTSGPSMRDKRLIASDYSGSYVPMGPGSMPSPGSTGSKVSPTPPKKPPRRNLSVSPTHLSPNVSLPSPSAYEYLYLARSGDEMTSNRKPEMLRRGKSADQYEVMKLRQNYIAPIDIEELKNSPIFQRRKSEDSGKVLKDIQEPVALTMFYDNIQVRTTNPRRKLRRNPNDRDRVYENFEPAFLSSSTMTPTDANNENNRTYGANASITLNSSQESLLDDNRKKIKTPVDGGKNGMTKMICPLSPTNYQQPPTPDHPPPSALQAEISIHERIRPLSQQSFSLIRNNVKCYCLNVVFAVAEDDENSAETFLIVVPTVRSLPVMQICNYILYLVGLSSCPVGKSEPLIFSPGPGSSSSSSNKKKKMSSFFKIEITEVSSSDEEYKRRSRDIETETEEELLLYPVSLDSSGSFSSSVSLSDKSISTDNNVEEYIGDVPFAEGNENGSEQPPTQKDDELISISSPQRISGFVSFFFFVGTPPSKEKEK</sequence>
<dbReference type="SMART" id="SM00248">
    <property type="entry name" value="ANK"/>
    <property type="match status" value="6"/>
</dbReference>
<organism>
    <name type="scientific">Pediculus humanus subsp. corporis</name>
    <name type="common">Body louse</name>
    <dbReference type="NCBI Taxonomy" id="121224"/>
    <lineage>
        <taxon>Eukaryota</taxon>
        <taxon>Metazoa</taxon>
        <taxon>Ecdysozoa</taxon>
        <taxon>Arthropoda</taxon>
        <taxon>Hexapoda</taxon>
        <taxon>Insecta</taxon>
        <taxon>Pterygota</taxon>
        <taxon>Neoptera</taxon>
        <taxon>Paraneoptera</taxon>
        <taxon>Psocodea</taxon>
        <taxon>Troctomorpha</taxon>
        <taxon>Phthiraptera</taxon>
        <taxon>Anoplura</taxon>
        <taxon>Pediculidae</taxon>
        <taxon>Pediculus</taxon>
    </lineage>
</organism>
<evidence type="ECO:0000256" key="3">
    <source>
        <dbReference type="PROSITE-ProRule" id="PRU00023"/>
    </source>
</evidence>
<keyword evidence="7" id="KW-1185">Reference proteome</keyword>
<feature type="region of interest" description="Disordered" evidence="4">
    <location>
        <begin position="379"/>
        <end position="425"/>
    </location>
</feature>
<evidence type="ECO:0000313" key="6">
    <source>
        <dbReference type="EnsemblMetazoa" id="PHUM097030-PA"/>
    </source>
</evidence>
<dbReference type="Pfam" id="PF12796">
    <property type="entry name" value="Ank_2"/>
    <property type="match status" value="3"/>
</dbReference>
<dbReference type="HOGENOM" id="CLU_349581_0_0_1"/>
<reference evidence="5" key="2">
    <citation type="submission" date="2007-04" db="EMBL/GenBank/DDBJ databases">
        <title>The genome of the human body louse.</title>
        <authorList>
            <consortium name="The Human Body Louse Genome Consortium"/>
            <person name="Kirkness E."/>
            <person name="Walenz B."/>
            <person name="Hass B."/>
            <person name="Bruggner R."/>
            <person name="Strausberg R."/>
        </authorList>
    </citation>
    <scope>NUCLEOTIDE SEQUENCE</scope>
    <source>
        <strain evidence="5">USDA</strain>
    </source>
</reference>
<dbReference type="Proteomes" id="UP000009046">
    <property type="component" value="Unassembled WGS sequence"/>
</dbReference>
<gene>
    <name evidence="6" type="primary">8238041</name>
    <name evidence="5" type="ORF">Phum_PHUM097030</name>
</gene>
<dbReference type="PROSITE" id="PS50297">
    <property type="entry name" value="ANK_REP_REGION"/>
    <property type="match status" value="5"/>
</dbReference>
<feature type="repeat" description="ANK" evidence="3">
    <location>
        <begin position="17"/>
        <end position="49"/>
    </location>
</feature>
<accession>E0VCS9</accession>
<dbReference type="eggNOG" id="KOG0507">
    <property type="taxonomic scope" value="Eukaryota"/>
</dbReference>
<dbReference type="InterPro" id="IPR002110">
    <property type="entry name" value="Ankyrin_rpt"/>
</dbReference>
<evidence type="ECO:0000256" key="2">
    <source>
        <dbReference type="ARBA" id="ARBA00023043"/>
    </source>
</evidence>
<feature type="compositionally biased region" description="Polar residues" evidence="4">
    <location>
        <begin position="414"/>
        <end position="425"/>
    </location>
</feature>
<dbReference type="KEGG" id="phu:Phum_PHUM097030"/>
<name>E0VCS9_PEDHC</name>
<feature type="repeat" description="ANK" evidence="3">
    <location>
        <begin position="86"/>
        <end position="118"/>
    </location>
</feature>
<dbReference type="PROSITE" id="PS50088">
    <property type="entry name" value="ANK_REPEAT"/>
    <property type="match status" value="5"/>
</dbReference>
<dbReference type="PANTHER" id="PTHR24174">
    <property type="entry name" value="ANKYRIN REPEAT AND STERILE ALPHA MOTIF DOMAIN-CONTAINING PROTEIN 1"/>
    <property type="match status" value="1"/>
</dbReference>
<dbReference type="AlphaFoldDB" id="E0VCS9"/>
<dbReference type="EMBL" id="AAZO01001156">
    <property type="status" value="NOT_ANNOTATED_CDS"/>
    <property type="molecule type" value="Genomic_DNA"/>
</dbReference>
<feature type="compositionally biased region" description="Polar residues" evidence="4">
    <location>
        <begin position="298"/>
        <end position="317"/>
    </location>
</feature>
<feature type="repeat" description="ANK" evidence="3">
    <location>
        <begin position="160"/>
        <end position="192"/>
    </location>
</feature>
<dbReference type="InterPro" id="IPR033635">
    <property type="entry name" value="ANKS1/Caskin"/>
</dbReference>
<dbReference type="RefSeq" id="XP_002423923.1">
    <property type="nucleotide sequence ID" value="XM_002423878.1"/>
</dbReference>
<reference evidence="5" key="1">
    <citation type="submission" date="2007-04" db="EMBL/GenBank/DDBJ databases">
        <title>Annotation of Pediculus humanus corporis strain USDA.</title>
        <authorList>
            <person name="Kirkness E."/>
            <person name="Hannick L."/>
            <person name="Hass B."/>
            <person name="Bruggner R."/>
            <person name="Lawson D."/>
            <person name="Bidwell S."/>
            <person name="Joardar V."/>
            <person name="Caler E."/>
            <person name="Walenz B."/>
            <person name="Inman J."/>
            <person name="Schobel S."/>
            <person name="Galinsky K."/>
            <person name="Amedeo P."/>
            <person name="Strausberg R."/>
        </authorList>
    </citation>
    <scope>NUCLEOTIDE SEQUENCE</scope>
    <source>
        <strain evidence="5">USDA</strain>
    </source>
</reference>
<dbReference type="SUPFAM" id="SSF48403">
    <property type="entry name" value="Ankyrin repeat"/>
    <property type="match status" value="1"/>
</dbReference>
<evidence type="ECO:0000313" key="7">
    <source>
        <dbReference type="Proteomes" id="UP000009046"/>
    </source>
</evidence>
<reference evidence="6" key="3">
    <citation type="submission" date="2020-05" db="UniProtKB">
        <authorList>
            <consortium name="EnsemblMetazoa"/>
        </authorList>
    </citation>
    <scope>IDENTIFICATION</scope>
    <source>
        <strain evidence="6">USDA</strain>
    </source>
</reference>
<dbReference type="OMA" id="RHAFENY"/>
<dbReference type="GeneID" id="8238041"/>
<dbReference type="OrthoDB" id="5314041at2759"/>
<dbReference type="Gene3D" id="1.25.40.20">
    <property type="entry name" value="Ankyrin repeat-containing domain"/>
    <property type="match status" value="3"/>
</dbReference>
<dbReference type="VEuPathDB" id="VectorBase:PHUM097030"/>
<dbReference type="InterPro" id="IPR036770">
    <property type="entry name" value="Ankyrin_rpt-contain_sf"/>
</dbReference>
<feature type="region of interest" description="Disordered" evidence="4">
    <location>
        <begin position="256"/>
        <end position="317"/>
    </location>
</feature>
<evidence type="ECO:0000256" key="1">
    <source>
        <dbReference type="ARBA" id="ARBA00022737"/>
    </source>
</evidence>
<feature type="repeat" description="ANK" evidence="3">
    <location>
        <begin position="50"/>
        <end position="82"/>
    </location>
</feature>
<dbReference type="EMBL" id="DS235063">
    <property type="protein sequence ID" value="EEB11185.1"/>
    <property type="molecule type" value="Genomic_DNA"/>
</dbReference>
<dbReference type="STRING" id="121224.E0VCS9"/>
<evidence type="ECO:0000313" key="5">
    <source>
        <dbReference type="EMBL" id="EEB11185.1"/>
    </source>
</evidence>
<dbReference type="GO" id="GO:0005829">
    <property type="term" value="C:cytosol"/>
    <property type="evidence" value="ECO:0007669"/>
    <property type="project" value="TreeGrafter"/>
</dbReference>